<evidence type="ECO:0000313" key="2">
    <source>
        <dbReference type="EMBL" id="MCQ4770163.1"/>
    </source>
</evidence>
<dbReference type="EMBL" id="JAKNJB010000005">
    <property type="protein sequence ID" value="MCG4526179.1"/>
    <property type="molecule type" value="Genomic_DNA"/>
</dbReference>
<reference evidence="1 3" key="1">
    <citation type="submission" date="2022-01" db="EMBL/GenBank/DDBJ databases">
        <title>Collection of gut derived symbiotic bacterial strains cultured from healthy donors.</title>
        <authorList>
            <person name="Lin H."/>
            <person name="Kohout C."/>
            <person name="Waligurski E."/>
            <person name="Pamer E.G."/>
        </authorList>
    </citation>
    <scope>NUCLEOTIDE SEQUENCE [LARGE SCALE GENOMIC DNA]</scope>
    <source>
        <strain evidence="1 3">DFI.3.7</strain>
    </source>
</reference>
<sequence>MANRQPNMNDLMKSPQAAQLLKNRTAVENLAKAPETQHLMNLLNQSAGGGLKSAAEAAMKGDTSQLMGLMDRLMKDPNGAKVVEQLNKTIQGK</sequence>
<dbReference type="AlphaFoldDB" id="A0AAW5JJY8"/>
<organism evidence="2 4">
    <name type="scientific">Intestinimonas massiliensis</name>
    <name type="common">ex Afouda et al. 2020</name>
    <dbReference type="NCBI Taxonomy" id="1673721"/>
    <lineage>
        <taxon>Bacteria</taxon>
        <taxon>Bacillati</taxon>
        <taxon>Bacillota</taxon>
        <taxon>Clostridia</taxon>
        <taxon>Eubacteriales</taxon>
        <taxon>Intestinimonas</taxon>
    </lineage>
</organism>
<dbReference type="Proteomes" id="UP001200313">
    <property type="component" value="Unassembled WGS sequence"/>
</dbReference>
<accession>A0AAW5JJY8</accession>
<dbReference type="RefSeq" id="WP_050618260.1">
    <property type="nucleotide sequence ID" value="NZ_JAKNJB010000005.1"/>
</dbReference>
<evidence type="ECO:0000313" key="1">
    <source>
        <dbReference type="EMBL" id="MCG4526179.1"/>
    </source>
</evidence>
<protein>
    <submittedName>
        <fullName evidence="2">Uncharacterized protein</fullName>
    </submittedName>
</protein>
<dbReference type="EMBL" id="JANFYS010000011">
    <property type="protein sequence ID" value="MCQ4770163.1"/>
    <property type="molecule type" value="Genomic_DNA"/>
</dbReference>
<evidence type="ECO:0000313" key="4">
    <source>
        <dbReference type="Proteomes" id="UP001204562"/>
    </source>
</evidence>
<name>A0AAW5JJY8_9FIRM</name>
<gene>
    <name evidence="1" type="ORF">L0P79_03720</name>
    <name evidence="2" type="ORF">NE579_06740</name>
</gene>
<proteinExistence type="predicted"/>
<reference evidence="2" key="2">
    <citation type="submission" date="2022-06" db="EMBL/GenBank/DDBJ databases">
        <title>Isolation of gut microbiota from human fecal samples.</title>
        <authorList>
            <person name="Pamer E.G."/>
            <person name="Barat B."/>
            <person name="Waligurski E."/>
            <person name="Medina S."/>
            <person name="Paddock L."/>
            <person name="Mostad J."/>
        </authorList>
    </citation>
    <scope>NUCLEOTIDE SEQUENCE</scope>
    <source>
        <strain evidence="2">DFI.9.91</strain>
    </source>
</reference>
<dbReference type="Proteomes" id="UP001204562">
    <property type="component" value="Unassembled WGS sequence"/>
</dbReference>
<evidence type="ECO:0000313" key="3">
    <source>
        <dbReference type="Proteomes" id="UP001200313"/>
    </source>
</evidence>
<keyword evidence="3" id="KW-1185">Reference proteome</keyword>
<comment type="caution">
    <text evidence="2">The sequence shown here is derived from an EMBL/GenBank/DDBJ whole genome shotgun (WGS) entry which is preliminary data.</text>
</comment>